<dbReference type="EMBL" id="FOZS01000011">
    <property type="protein sequence ID" value="SFT08835.1"/>
    <property type="molecule type" value="Genomic_DNA"/>
</dbReference>
<keyword evidence="2" id="KW-1185">Reference proteome</keyword>
<accession>A0A1I6V586</accession>
<proteinExistence type="predicted"/>
<reference evidence="2" key="1">
    <citation type="submission" date="2016-10" db="EMBL/GenBank/DDBJ databases">
        <authorList>
            <person name="Varghese N."/>
            <person name="Submissions S."/>
        </authorList>
    </citation>
    <scope>NUCLEOTIDE SEQUENCE [LARGE SCALE GENOMIC DNA]</scope>
    <source>
        <strain evidence="2">DSM 22427</strain>
    </source>
</reference>
<sequence length="38" mass="4298">MIEFTPSTIWAGIVQILPIITLDAVDFLFNTIFIDNSK</sequence>
<evidence type="ECO:0000313" key="1">
    <source>
        <dbReference type="EMBL" id="SFT08835.1"/>
    </source>
</evidence>
<gene>
    <name evidence="1" type="ORF">SAMN04488556_0056</name>
</gene>
<dbReference type="AlphaFoldDB" id="A0A1I6V586"/>
<organism evidence="1 2">
    <name type="scientific">Halostagnicola kamekurae</name>
    <dbReference type="NCBI Taxonomy" id="619731"/>
    <lineage>
        <taxon>Archaea</taxon>
        <taxon>Methanobacteriati</taxon>
        <taxon>Methanobacteriota</taxon>
        <taxon>Stenosarchaea group</taxon>
        <taxon>Halobacteria</taxon>
        <taxon>Halobacteriales</taxon>
        <taxon>Natrialbaceae</taxon>
        <taxon>Halostagnicola</taxon>
    </lineage>
</organism>
<dbReference type="Proteomes" id="UP000199199">
    <property type="component" value="Unassembled WGS sequence"/>
</dbReference>
<name>A0A1I6V586_9EURY</name>
<evidence type="ECO:0000313" key="2">
    <source>
        <dbReference type="Proteomes" id="UP000199199"/>
    </source>
</evidence>
<protein>
    <submittedName>
        <fullName evidence="1">Uncharacterized protein</fullName>
    </submittedName>
</protein>